<feature type="domain" description="Peptidase M3A/M3B catalytic" evidence="7">
    <location>
        <begin position="213"/>
        <end position="592"/>
    </location>
</feature>
<dbReference type="EMBL" id="DXEK01000071">
    <property type="protein sequence ID" value="HIX76833.1"/>
    <property type="molecule type" value="Genomic_DNA"/>
</dbReference>
<dbReference type="GO" id="GO:0006508">
    <property type="term" value="P:proteolysis"/>
    <property type="evidence" value="ECO:0007669"/>
    <property type="project" value="UniProtKB-KW"/>
</dbReference>
<reference evidence="9" key="2">
    <citation type="submission" date="2021-04" db="EMBL/GenBank/DDBJ databases">
        <authorList>
            <person name="Gilroy R."/>
        </authorList>
    </citation>
    <scope>NUCLEOTIDE SEQUENCE</scope>
    <source>
        <strain evidence="9">CHK183-1962</strain>
    </source>
</reference>
<dbReference type="CDD" id="cd09608">
    <property type="entry name" value="M3B_PepF"/>
    <property type="match status" value="1"/>
</dbReference>
<dbReference type="EC" id="3.4.24.-" evidence="6"/>
<gene>
    <name evidence="9" type="primary">pepF</name>
    <name evidence="9" type="ORF">H9734_04455</name>
</gene>
<dbReference type="Proteomes" id="UP000886890">
    <property type="component" value="Unassembled WGS sequence"/>
</dbReference>
<dbReference type="GO" id="GO:0046872">
    <property type="term" value="F:metal ion binding"/>
    <property type="evidence" value="ECO:0007669"/>
    <property type="project" value="UniProtKB-UniRule"/>
</dbReference>
<evidence type="ECO:0000313" key="9">
    <source>
        <dbReference type="EMBL" id="HIX76833.1"/>
    </source>
</evidence>
<dbReference type="InterPro" id="IPR045090">
    <property type="entry name" value="Pept_M3A_M3B"/>
</dbReference>
<dbReference type="PANTHER" id="PTHR11804">
    <property type="entry name" value="PROTEASE M3 THIMET OLIGOPEPTIDASE-RELATED"/>
    <property type="match status" value="1"/>
</dbReference>
<accession>A0A9D1XC86</accession>
<evidence type="ECO:0000259" key="7">
    <source>
        <dbReference type="Pfam" id="PF01432"/>
    </source>
</evidence>
<reference evidence="9" key="1">
    <citation type="journal article" date="2021" name="PeerJ">
        <title>Extensive microbial diversity within the chicken gut microbiome revealed by metagenomics and culture.</title>
        <authorList>
            <person name="Gilroy R."/>
            <person name="Ravi A."/>
            <person name="Getino M."/>
            <person name="Pursley I."/>
            <person name="Horton D.L."/>
            <person name="Alikhan N.F."/>
            <person name="Baker D."/>
            <person name="Gharbi K."/>
            <person name="Hall N."/>
            <person name="Watson M."/>
            <person name="Adriaenssens E.M."/>
            <person name="Foster-Nyarko E."/>
            <person name="Jarju S."/>
            <person name="Secka A."/>
            <person name="Antonio M."/>
            <person name="Oren A."/>
            <person name="Chaudhuri R.R."/>
            <person name="La Ragione R."/>
            <person name="Hildebrand F."/>
            <person name="Pallen M.J."/>
        </authorList>
    </citation>
    <scope>NUCLEOTIDE SEQUENCE</scope>
    <source>
        <strain evidence="9">CHK183-1962</strain>
    </source>
</reference>
<evidence type="ECO:0000256" key="3">
    <source>
        <dbReference type="ARBA" id="ARBA00022801"/>
    </source>
</evidence>
<dbReference type="Gene3D" id="1.20.140.70">
    <property type="entry name" value="Oligopeptidase f, N-terminal domain"/>
    <property type="match status" value="1"/>
</dbReference>
<evidence type="ECO:0000259" key="8">
    <source>
        <dbReference type="Pfam" id="PF08439"/>
    </source>
</evidence>
<evidence type="ECO:0000256" key="2">
    <source>
        <dbReference type="ARBA" id="ARBA00022723"/>
    </source>
</evidence>
<dbReference type="PANTHER" id="PTHR11804:SF84">
    <property type="entry name" value="SACCHAROLYSIN"/>
    <property type="match status" value="1"/>
</dbReference>
<dbReference type="InterPro" id="IPR013647">
    <property type="entry name" value="OligopepF_N_dom"/>
</dbReference>
<dbReference type="InterPro" id="IPR004438">
    <property type="entry name" value="Peptidase_M3B"/>
</dbReference>
<feature type="domain" description="Oligopeptidase F N-terminal" evidence="8">
    <location>
        <begin position="123"/>
        <end position="192"/>
    </location>
</feature>
<proteinExistence type="inferred from homology"/>
<dbReference type="Gene3D" id="1.10.1370.20">
    <property type="entry name" value="Oligoendopeptidase f, C-terminal domain"/>
    <property type="match status" value="1"/>
</dbReference>
<dbReference type="GO" id="GO:0006518">
    <property type="term" value="P:peptide metabolic process"/>
    <property type="evidence" value="ECO:0007669"/>
    <property type="project" value="TreeGrafter"/>
</dbReference>
<dbReference type="Pfam" id="PF01432">
    <property type="entry name" value="Peptidase_M3"/>
    <property type="match status" value="1"/>
</dbReference>
<keyword evidence="3 6" id="KW-0378">Hydrolase</keyword>
<dbReference type="NCBIfam" id="TIGR00181">
    <property type="entry name" value="pepF"/>
    <property type="match status" value="1"/>
</dbReference>
<dbReference type="SUPFAM" id="SSF55486">
    <property type="entry name" value="Metalloproteases ('zincins'), catalytic domain"/>
    <property type="match status" value="1"/>
</dbReference>
<dbReference type="GO" id="GO:0004222">
    <property type="term" value="F:metalloendopeptidase activity"/>
    <property type="evidence" value="ECO:0007669"/>
    <property type="project" value="UniProtKB-UniRule"/>
</dbReference>
<keyword evidence="1 6" id="KW-0645">Protease</keyword>
<comment type="function">
    <text evidence="6">Has oligopeptidase activity and degrades a variety of small bioactive peptides.</text>
</comment>
<evidence type="ECO:0000256" key="1">
    <source>
        <dbReference type="ARBA" id="ARBA00022670"/>
    </source>
</evidence>
<comment type="caution">
    <text evidence="9">The sequence shown here is derived from an EMBL/GenBank/DDBJ whole genome shotgun (WGS) entry which is preliminary data.</text>
</comment>
<name>A0A9D1XC86_9FIRM</name>
<evidence type="ECO:0000256" key="4">
    <source>
        <dbReference type="ARBA" id="ARBA00022833"/>
    </source>
</evidence>
<dbReference type="Pfam" id="PF08439">
    <property type="entry name" value="Peptidase_M3_N"/>
    <property type="match status" value="1"/>
</dbReference>
<evidence type="ECO:0000256" key="6">
    <source>
        <dbReference type="RuleBase" id="RU368091"/>
    </source>
</evidence>
<comment type="cofactor">
    <cofactor evidence="6">
        <name>Zn(2+)</name>
        <dbReference type="ChEBI" id="CHEBI:29105"/>
    </cofactor>
    <text evidence="6">Binds 1 zinc ion.</text>
</comment>
<protein>
    <recommendedName>
        <fullName evidence="6">Oligopeptidase F</fullName>
        <ecNumber evidence="6">3.4.24.-</ecNumber>
    </recommendedName>
</protein>
<dbReference type="Gene3D" id="1.10.287.830">
    <property type="entry name" value="putative peptidase helix hairpin domain like"/>
    <property type="match status" value="1"/>
</dbReference>
<dbReference type="InterPro" id="IPR001567">
    <property type="entry name" value="Pept_M3A_M3B_dom"/>
</dbReference>
<keyword evidence="5 6" id="KW-0482">Metalloprotease</keyword>
<dbReference type="AlphaFoldDB" id="A0A9D1XC86"/>
<evidence type="ECO:0000313" key="10">
    <source>
        <dbReference type="Proteomes" id="UP000886890"/>
    </source>
</evidence>
<evidence type="ECO:0000256" key="5">
    <source>
        <dbReference type="ARBA" id="ARBA00023049"/>
    </source>
</evidence>
<sequence>MKEGRNSIYMQNIKKREEADPKYCWRMEDMFPDDKAWEQTFEKMKAKAEAFRAKKGTMAQSPQALWEVLTAQDELQLMMERVVVYASQRYHQDMGNRHYQEMSGRAQAASAQVSDAMSFVSPEILAVGKEKLETFLRQMPELEKYRRLLEEELRFRDHVLSPELETVLAKAQEMADSPQQIFMAFNNADIQFGTVTDAEGNELPLTASSYSVFMENRDRNIREQAFRKLYREYESHKNMLAATFSANLRQAQFYAGMRKYSSSLEAALDPGNIPVSVYDNLIAAVHEKLPAMYEYMKLRKKLLNLEELHLYDVYVPLVERPEQEIPFEEAKKIVKEGLAVLGEDYAALLEKGFTEGWIDVYENQGKRSGAYSWGAYGTHPYVLLNYSGNLNSVFTLAHEMGHAIHSYYSDAAQPYTYAGYRIFVAEVASTCNEALLIHYLMEHAKDEKEKTYLINYFLDQFKSTLYRQTMFAEFEKMAHEELAQKGSLSAEGLCEMYYELNRKYFGPDVYVDREIAMEWSRIPHFYTPFYVYQYATGFSAAIAISRKILNGEPGILEKYKKFLSGGCSKDPIDLLKICGVDMTSPEPVASALEVFEEYVREL</sequence>
<comment type="similarity">
    <text evidence="6">Belongs to the peptidase M3B family.</text>
</comment>
<keyword evidence="4 6" id="KW-0862">Zinc</keyword>
<dbReference type="InterPro" id="IPR042088">
    <property type="entry name" value="OligoPept_F_C"/>
</dbReference>
<keyword evidence="2 6" id="KW-0479">Metal-binding</keyword>
<organism evidence="9 10">
    <name type="scientific">Candidatus Fusicatenibacter merdavium</name>
    <dbReference type="NCBI Taxonomy" id="2838600"/>
    <lineage>
        <taxon>Bacteria</taxon>
        <taxon>Bacillati</taxon>
        <taxon>Bacillota</taxon>
        <taxon>Clostridia</taxon>
        <taxon>Lachnospirales</taxon>
        <taxon>Lachnospiraceae</taxon>
        <taxon>Fusicatenibacter</taxon>
    </lineage>
</organism>